<proteinExistence type="predicted"/>
<dbReference type="InterPro" id="IPR025669">
    <property type="entry name" value="AAA_dom"/>
</dbReference>
<dbReference type="InterPro" id="IPR050678">
    <property type="entry name" value="DNA_Partitioning_ATPase"/>
</dbReference>
<evidence type="ECO:0000313" key="2">
    <source>
        <dbReference type="EMBL" id="HAA0854216.1"/>
    </source>
</evidence>
<evidence type="ECO:0000259" key="1">
    <source>
        <dbReference type="Pfam" id="PF13614"/>
    </source>
</evidence>
<accession>A0A6W0D395</accession>
<reference evidence="2" key="2">
    <citation type="submission" date="2019-10" db="EMBL/GenBank/DDBJ databases">
        <authorList>
            <consortium name="NCBI Pathogen Detection Project"/>
        </authorList>
    </citation>
    <scope>NUCLEOTIDE SEQUENCE</scope>
    <source>
        <strain evidence="2">12-3364</strain>
    </source>
</reference>
<comment type="caution">
    <text evidence="2">The sequence shown here is derived from an EMBL/GenBank/DDBJ whole genome shotgun (WGS) entry which is preliminary data.</text>
</comment>
<feature type="domain" description="AAA" evidence="1">
    <location>
        <begin position="1"/>
        <end position="47"/>
    </location>
</feature>
<gene>
    <name evidence="2" type="ORF">GDL38_22320</name>
</gene>
<dbReference type="EMBL" id="DAAAKD010000055">
    <property type="protein sequence ID" value="HAA0854216.1"/>
    <property type="molecule type" value="Genomic_DNA"/>
</dbReference>
<name>A0A6W0D395_SALIN</name>
<dbReference type="InterPro" id="IPR027417">
    <property type="entry name" value="P-loop_NTPase"/>
</dbReference>
<dbReference type="Pfam" id="PF13614">
    <property type="entry name" value="AAA_31"/>
    <property type="match status" value="1"/>
</dbReference>
<dbReference type="AlphaFoldDB" id="A0A6W0D395"/>
<protein>
    <submittedName>
        <fullName evidence="2">AAA family ATPase</fullName>
    </submittedName>
</protein>
<feature type="non-terminal residue" evidence="2">
    <location>
        <position position="47"/>
    </location>
</feature>
<dbReference type="CDD" id="cd02042">
    <property type="entry name" value="ParAB_family"/>
    <property type="match status" value="1"/>
</dbReference>
<dbReference type="Gene3D" id="3.40.50.300">
    <property type="entry name" value="P-loop containing nucleotide triphosphate hydrolases"/>
    <property type="match status" value="1"/>
</dbReference>
<sequence>MKSVAMFNNKGGVGKTTLTCNLASFIATEFNKRVLIVDCDPQCNSTQ</sequence>
<dbReference type="PANTHER" id="PTHR13696:SF52">
    <property type="entry name" value="PARA FAMILY PROTEIN CT_582"/>
    <property type="match status" value="1"/>
</dbReference>
<dbReference type="PANTHER" id="PTHR13696">
    <property type="entry name" value="P-LOOP CONTAINING NUCLEOSIDE TRIPHOSPHATE HYDROLASE"/>
    <property type="match status" value="1"/>
</dbReference>
<dbReference type="PRINTS" id="PR00091">
    <property type="entry name" value="NITROGNASEII"/>
</dbReference>
<reference evidence="2" key="1">
    <citation type="journal article" date="2018" name="Genome Biol.">
        <title>SKESA: strategic k-mer extension for scrupulous assemblies.</title>
        <authorList>
            <person name="Souvorov A."/>
            <person name="Agarwala R."/>
            <person name="Lipman D.J."/>
        </authorList>
    </citation>
    <scope>NUCLEOTIDE SEQUENCE</scope>
    <source>
        <strain evidence="2">12-3364</strain>
    </source>
</reference>
<organism evidence="2">
    <name type="scientific">Salmonella infantis</name>
    <dbReference type="NCBI Taxonomy" id="595"/>
    <lineage>
        <taxon>Bacteria</taxon>
        <taxon>Pseudomonadati</taxon>
        <taxon>Pseudomonadota</taxon>
        <taxon>Gammaproteobacteria</taxon>
        <taxon>Enterobacterales</taxon>
        <taxon>Enterobacteriaceae</taxon>
        <taxon>Salmonella</taxon>
    </lineage>
</organism>
<dbReference type="SUPFAM" id="SSF52540">
    <property type="entry name" value="P-loop containing nucleoside triphosphate hydrolases"/>
    <property type="match status" value="1"/>
</dbReference>